<proteinExistence type="predicted"/>
<dbReference type="Proteomes" id="UP000192223">
    <property type="component" value="Unplaced"/>
</dbReference>
<evidence type="ECO:0000313" key="2">
    <source>
        <dbReference type="Proteomes" id="UP000192223"/>
    </source>
</evidence>
<sequence>MVFIFKFICIYVYCKASLNWYLYPRYANNNTIEVNNVSISNSRQFILINKQFLIKMSLPPTFVKGFHDENVIKRMKYVKFGATDLVVSQLSLGTGGFSTLYGVFSLEECRATVVDALKQGINYIDTAPYYGTGESETTLGQCLKGIPRQAYYVSTKVGRYETDPKRMFDFSAKRTRESIEMSLKKLGIDYIDVINVHDIEFAPSLDIVLNETLPTLVEAVKQGKARYIGVTGYPVSTLAECIERSKIKIDAVLSYSRLCLLDTALNDFLPVFQSKNLGIVNAAPACMGLLSSRGPQPWNIAQQYIKDACKTASEYCKEHGNIELCRLALYFSLNQPGPHTHLIGMNTRQLLKENLDVLFNGITDNEKEVLEYLQKNVFSKLKQGHWEGIEVANYRKAIST</sequence>
<name>A0A7F5R2X5_AGRPL</name>
<accession>A0A7F5R2X5</accession>
<dbReference type="GO" id="GO:0005829">
    <property type="term" value="C:cytosol"/>
    <property type="evidence" value="ECO:0007669"/>
    <property type="project" value="TreeGrafter"/>
</dbReference>
<organism evidence="2 3">
    <name type="scientific">Agrilus planipennis</name>
    <name type="common">Emerald ash borer</name>
    <name type="synonym">Agrilus marcopoli</name>
    <dbReference type="NCBI Taxonomy" id="224129"/>
    <lineage>
        <taxon>Eukaryota</taxon>
        <taxon>Metazoa</taxon>
        <taxon>Ecdysozoa</taxon>
        <taxon>Arthropoda</taxon>
        <taxon>Hexapoda</taxon>
        <taxon>Insecta</taxon>
        <taxon>Pterygota</taxon>
        <taxon>Neoptera</taxon>
        <taxon>Endopterygota</taxon>
        <taxon>Coleoptera</taxon>
        <taxon>Polyphaga</taxon>
        <taxon>Elateriformia</taxon>
        <taxon>Buprestoidea</taxon>
        <taxon>Buprestidae</taxon>
        <taxon>Agrilinae</taxon>
        <taxon>Agrilus</taxon>
    </lineage>
</organism>
<dbReference type="GeneID" id="108736896"/>
<dbReference type="PRINTS" id="PR00069">
    <property type="entry name" value="ALDKETRDTASE"/>
</dbReference>
<feature type="domain" description="NADP-dependent oxidoreductase" evidence="1">
    <location>
        <begin position="90"/>
        <end position="365"/>
    </location>
</feature>
<gene>
    <name evidence="3" type="primary">LOC108736896</name>
</gene>
<dbReference type="RefSeq" id="XP_025829493.1">
    <property type="nucleotide sequence ID" value="XM_025973708.1"/>
</dbReference>
<dbReference type="Pfam" id="PF00248">
    <property type="entry name" value="Aldo_ket_red"/>
    <property type="match status" value="1"/>
</dbReference>
<dbReference type="InterPro" id="IPR044479">
    <property type="entry name" value="LGALDH-like"/>
</dbReference>
<reference evidence="3" key="1">
    <citation type="submission" date="2025-08" db="UniProtKB">
        <authorList>
            <consortium name="RefSeq"/>
        </authorList>
    </citation>
    <scope>IDENTIFICATION</scope>
    <source>
        <tissue evidence="3">Entire body</tissue>
    </source>
</reference>
<dbReference type="OrthoDB" id="48988at2759"/>
<dbReference type="InParanoid" id="A0A7F5R2X5"/>
<dbReference type="AlphaFoldDB" id="A0A7F5R2X5"/>
<keyword evidence="2" id="KW-1185">Reference proteome</keyword>
<dbReference type="FunFam" id="3.20.20.100:FF:000011">
    <property type="entry name" value="Aldo/keto reductase"/>
    <property type="match status" value="1"/>
</dbReference>
<evidence type="ECO:0000259" key="1">
    <source>
        <dbReference type="Pfam" id="PF00248"/>
    </source>
</evidence>
<dbReference type="InterPro" id="IPR036812">
    <property type="entry name" value="NAD(P)_OxRdtase_dom_sf"/>
</dbReference>
<dbReference type="SUPFAM" id="SSF51430">
    <property type="entry name" value="NAD(P)-linked oxidoreductase"/>
    <property type="match status" value="1"/>
</dbReference>
<dbReference type="FunCoup" id="A0A7F5R2X5">
    <property type="interactions" value="67"/>
</dbReference>
<dbReference type="InterPro" id="IPR023210">
    <property type="entry name" value="NADP_OxRdtase_dom"/>
</dbReference>
<dbReference type="PANTHER" id="PTHR42686:SF1">
    <property type="entry name" value="GH17980P-RELATED"/>
    <property type="match status" value="1"/>
</dbReference>
<dbReference type="PANTHER" id="PTHR42686">
    <property type="entry name" value="GH17980P-RELATED"/>
    <property type="match status" value="1"/>
</dbReference>
<protein>
    <submittedName>
        <fullName evidence="3">L-galactose dehydrogenase-like</fullName>
    </submittedName>
</protein>
<dbReference type="Gene3D" id="3.20.20.100">
    <property type="entry name" value="NADP-dependent oxidoreductase domain"/>
    <property type="match status" value="1"/>
</dbReference>
<dbReference type="KEGG" id="apln:108736896"/>
<dbReference type="InterPro" id="IPR020471">
    <property type="entry name" value="AKR"/>
</dbReference>
<dbReference type="GO" id="GO:0010349">
    <property type="term" value="F:L-galactose dehydrogenase activity"/>
    <property type="evidence" value="ECO:0007669"/>
    <property type="project" value="InterPro"/>
</dbReference>
<dbReference type="CDD" id="cd19163">
    <property type="entry name" value="AKR_galDH"/>
    <property type="match status" value="1"/>
</dbReference>
<evidence type="ECO:0000313" key="3">
    <source>
        <dbReference type="RefSeq" id="XP_025829493.1"/>
    </source>
</evidence>